<proteinExistence type="predicted"/>
<protein>
    <submittedName>
        <fullName evidence="1">DUF2004 domain-containing protein</fullName>
    </submittedName>
</protein>
<sequence length="152" mass="17315">MDHSFFGSVALPDDADVVWERPVEVSGGQLLLKLWADRRTDRQALDWLAEQAQRLDELHVEARGLLLAYLEDDRSFIDVHIEEAGLDLPSEVATFVDELPLRRVALWAVTFSEEEGDQVEVVMDFMVDPQASDEILAVKFQRDGEPYVAWES</sequence>
<dbReference type="OrthoDB" id="5120701at2"/>
<evidence type="ECO:0000313" key="1">
    <source>
        <dbReference type="EMBL" id="RRD49348.1"/>
    </source>
</evidence>
<name>A0A3P1WTU3_9ACTN</name>
<gene>
    <name evidence="1" type="ORF">EII35_08785</name>
</gene>
<dbReference type="EMBL" id="RQYT01000018">
    <property type="protein sequence ID" value="RRD49348.1"/>
    <property type="molecule type" value="Genomic_DNA"/>
</dbReference>
<dbReference type="RefSeq" id="WP_125228092.1">
    <property type="nucleotide sequence ID" value="NZ_RQYT01000018.1"/>
</dbReference>
<comment type="caution">
    <text evidence="1">The sequence shown here is derived from an EMBL/GenBank/DDBJ whole genome shotgun (WGS) entry which is preliminary data.</text>
</comment>
<accession>A0A3P1WTU3</accession>
<dbReference type="Proteomes" id="UP000280935">
    <property type="component" value="Unassembled WGS sequence"/>
</dbReference>
<organism evidence="1 2">
    <name type="scientific">Arachnia propionica</name>
    <dbReference type="NCBI Taxonomy" id="1750"/>
    <lineage>
        <taxon>Bacteria</taxon>
        <taxon>Bacillati</taxon>
        <taxon>Actinomycetota</taxon>
        <taxon>Actinomycetes</taxon>
        <taxon>Propionibacteriales</taxon>
        <taxon>Propionibacteriaceae</taxon>
        <taxon>Arachnia</taxon>
    </lineage>
</organism>
<evidence type="ECO:0000313" key="2">
    <source>
        <dbReference type="Proteomes" id="UP000280935"/>
    </source>
</evidence>
<reference evidence="1 2" key="1">
    <citation type="submission" date="2018-11" db="EMBL/GenBank/DDBJ databases">
        <title>Genomes From Bacteria Associated with the Canine Oral Cavity: a Test Case for Automated Genome-Based Taxonomic Assignment.</title>
        <authorList>
            <person name="Coil D.A."/>
            <person name="Jospin G."/>
            <person name="Darling A.E."/>
            <person name="Wallis C."/>
            <person name="Davis I.J."/>
            <person name="Harris S."/>
            <person name="Eisen J.A."/>
            <person name="Holcombe L.J."/>
            <person name="O'Flynn C."/>
        </authorList>
    </citation>
    <scope>NUCLEOTIDE SEQUENCE [LARGE SCALE GENOMIC DNA]</scope>
    <source>
        <strain evidence="1 2">OH2822_COT-296</strain>
    </source>
</reference>
<dbReference type="AlphaFoldDB" id="A0A3P1WTU3"/>